<evidence type="ECO:0000313" key="10">
    <source>
        <dbReference type="Proteomes" id="UP000502996"/>
    </source>
</evidence>
<comment type="similarity">
    <text evidence="7">Belongs to the binding-protein-dependent transport system permease family.</text>
</comment>
<keyword evidence="6 7" id="KW-0472">Membrane</keyword>
<dbReference type="InterPro" id="IPR000515">
    <property type="entry name" value="MetI-like"/>
</dbReference>
<keyword evidence="4 7" id="KW-0812">Transmembrane</keyword>
<evidence type="ECO:0000259" key="8">
    <source>
        <dbReference type="PROSITE" id="PS50928"/>
    </source>
</evidence>
<dbReference type="RefSeq" id="WP_165232631.1">
    <property type="nucleotide sequence ID" value="NZ_CP049257.1"/>
</dbReference>
<dbReference type="PANTHER" id="PTHR43744:SF12">
    <property type="entry name" value="ABC TRANSPORTER PERMEASE PROTEIN MG189-RELATED"/>
    <property type="match status" value="1"/>
</dbReference>
<sequence>MSGVVDETPGVPAVAVVPRPAKKPREGNNQFSLRQKLLTYLVLAPMAILFLAPFAWLVSAAFQPMGEIFSSTPHWIPEHPTLAGFKGFLNVGTLTKAQQGQGHGDWRWFVNSAFVAISITVLQTFFNALCAYTFAKRNFPGRNVIFVAFLGTMMVPGQVTLIPNYLIIQHIPFFGGNDWLGNGGHGWLDSYFGLIMPGVVSAFGIFLLRQYMMSIPDQLLEAARIDGASEFRIFWSVVLPLCVPALAANAIFTFQGAWEDFFWPLIIMSSPEKITAPVGLALFVVQNRTSWTLLFAGSVIATLPMIIVFIIFQRQFVQGIAVTGVKG</sequence>
<feature type="transmembrane region" description="Helical" evidence="7">
    <location>
        <begin position="191"/>
        <end position="212"/>
    </location>
</feature>
<evidence type="ECO:0000256" key="1">
    <source>
        <dbReference type="ARBA" id="ARBA00004651"/>
    </source>
</evidence>
<feature type="transmembrane region" description="Helical" evidence="7">
    <location>
        <begin position="108"/>
        <end position="132"/>
    </location>
</feature>
<protein>
    <submittedName>
        <fullName evidence="9">Carbohydrate ABC transporter permease</fullName>
    </submittedName>
</protein>
<dbReference type="GO" id="GO:0005886">
    <property type="term" value="C:plasma membrane"/>
    <property type="evidence" value="ECO:0007669"/>
    <property type="project" value="UniProtKB-SubCell"/>
</dbReference>
<evidence type="ECO:0000256" key="6">
    <source>
        <dbReference type="ARBA" id="ARBA00023136"/>
    </source>
</evidence>
<evidence type="ECO:0000313" key="9">
    <source>
        <dbReference type="EMBL" id="QIG43331.1"/>
    </source>
</evidence>
<dbReference type="PANTHER" id="PTHR43744">
    <property type="entry name" value="ABC TRANSPORTER PERMEASE PROTEIN MG189-RELATED-RELATED"/>
    <property type="match status" value="1"/>
</dbReference>
<gene>
    <name evidence="9" type="ORF">G5V58_11650</name>
</gene>
<dbReference type="GO" id="GO:0055085">
    <property type="term" value="P:transmembrane transport"/>
    <property type="evidence" value="ECO:0007669"/>
    <property type="project" value="InterPro"/>
</dbReference>
<comment type="subcellular location">
    <subcellularLocation>
        <location evidence="1 7">Cell membrane</location>
        <topology evidence="1 7">Multi-pass membrane protein</topology>
    </subcellularLocation>
</comment>
<keyword evidence="5 7" id="KW-1133">Transmembrane helix</keyword>
<feature type="transmembrane region" description="Helical" evidence="7">
    <location>
        <begin position="233"/>
        <end position="255"/>
    </location>
</feature>
<organism evidence="9 10">
    <name type="scientific">Nocardioides anomalus</name>
    <dbReference type="NCBI Taxonomy" id="2712223"/>
    <lineage>
        <taxon>Bacteria</taxon>
        <taxon>Bacillati</taxon>
        <taxon>Actinomycetota</taxon>
        <taxon>Actinomycetes</taxon>
        <taxon>Propionibacteriales</taxon>
        <taxon>Nocardioidaceae</taxon>
        <taxon>Nocardioides</taxon>
    </lineage>
</organism>
<evidence type="ECO:0000256" key="3">
    <source>
        <dbReference type="ARBA" id="ARBA00022475"/>
    </source>
</evidence>
<dbReference type="SUPFAM" id="SSF161098">
    <property type="entry name" value="MetI-like"/>
    <property type="match status" value="1"/>
</dbReference>
<keyword evidence="3" id="KW-1003">Cell membrane</keyword>
<dbReference type="CDD" id="cd06261">
    <property type="entry name" value="TM_PBP2"/>
    <property type="match status" value="1"/>
</dbReference>
<feature type="transmembrane region" description="Helical" evidence="7">
    <location>
        <begin position="37"/>
        <end position="62"/>
    </location>
</feature>
<proteinExistence type="inferred from homology"/>
<name>A0A6G6WDA9_9ACTN</name>
<feature type="transmembrane region" description="Helical" evidence="7">
    <location>
        <begin position="292"/>
        <end position="312"/>
    </location>
</feature>
<evidence type="ECO:0000256" key="4">
    <source>
        <dbReference type="ARBA" id="ARBA00022692"/>
    </source>
</evidence>
<dbReference type="Proteomes" id="UP000502996">
    <property type="component" value="Chromosome"/>
</dbReference>
<feature type="transmembrane region" description="Helical" evidence="7">
    <location>
        <begin position="144"/>
        <end position="171"/>
    </location>
</feature>
<dbReference type="PROSITE" id="PS50928">
    <property type="entry name" value="ABC_TM1"/>
    <property type="match status" value="1"/>
</dbReference>
<keyword evidence="2 7" id="KW-0813">Transport</keyword>
<accession>A0A6G6WDA9</accession>
<dbReference type="Gene3D" id="1.10.3720.10">
    <property type="entry name" value="MetI-like"/>
    <property type="match status" value="1"/>
</dbReference>
<evidence type="ECO:0000256" key="5">
    <source>
        <dbReference type="ARBA" id="ARBA00022989"/>
    </source>
</evidence>
<dbReference type="AlphaFoldDB" id="A0A6G6WDA9"/>
<dbReference type="KEGG" id="nano:G5V58_11650"/>
<evidence type="ECO:0000256" key="2">
    <source>
        <dbReference type="ARBA" id="ARBA00022448"/>
    </source>
</evidence>
<feature type="domain" description="ABC transmembrane type-1" evidence="8">
    <location>
        <begin position="109"/>
        <end position="312"/>
    </location>
</feature>
<dbReference type="InterPro" id="IPR035906">
    <property type="entry name" value="MetI-like_sf"/>
</dbReference>
<dbReference type="Pfam" id="PF00528">
    <property type="entry name" value="BPD_transp_1"/>
    <property type="match status" value="1"/>
</dbReference>
<reference evidence="9 10" key="1">
    <citation type="submission" date="2020-02" db="EMBL/GenBank/DDBJ databases">
        <title>Full genome sequence of Nocardioides sp. R-3366.</title>
        <authorList>
            <person name="Im W.-T."/>
        </authorList>
    </citation>
    <scope>NUCLEOTIDE SEQUENCE [LARGE SCALE GENOMIC DNA]</scope>
    <source>
        <strain evidence="9 10">R-3366</strain>
    </source>
</reference>
<keyword evidence="10" id="KW-1185">Reference proteome</keyword>
<evidence type="ECO:0000256" key="7">
    <source>
        <dbReference type="RuleBase" id="RU363032"/>
    </source>
</evidence>
<dbReference type="EMBL" id="CP049257">
    <property type="protein sequence ID" value="QIG43331.1"/>
    <property type="molecule type" value="Genomic_DNA"/>
</dbReference>